<evidence type="ECO:0000256" key="2">
    <source>
        <dbReference type="SAM" id="Phobius"/>
    </source>
</evidence>
<reference evidence="3 4" key="1">
    <citation type="submission" date="2024-10" db="EMBL/GenBank/DDBJ databases">
        <title>Updated reference genomes for cyclostephanoid diatoms.</title>
        <authorList>
            <person name="Roberts W.R."/>
            <person name="Alverson A.J."/>
        </authorList>
    </citation>
    <scope>NUCLEOTIDE SEQUENCE [LARGE SCALE GENOMIC DNA]</scope>
    <source>
        <strain evidence="3 4">AJA232-27</strain>
    </source>
</reference>
<name>A0ABD3N003_9STRA</name>
<evidence type="ECO:0000313" key="3">
    <source>
        <dbReference type="EMBL" id="KAL3769449.1"/>
    </source>
</evidence>
<proteinExistence type="predicted"/>
<sequence>MGKQLKLRRQPTASDAAALTTTGGCSTLPRENMRLDMVECGSFSSSSDDDSEKKDDDYHHQLGKHHYHRPAHESSEGYYHHHITASSALLRLIPPLSILTLLPFLIWDAHPKDWEFFHLYPLIRHCEMVWSSLLQFSSWPVMICTFLAVAFLHKGSSSHSTTTSHLDVSSSNKENGAPNTMSQSSTLAIFAQSNWKMPFVISIIFSLLVIINMTLQMVCPHSIWNPFIWGWYRVYLPADISKTIESACLHSSSIDSIAATSSSNNIRPLCLSEKQWSDLSSGKFSSYNPEDVSAVERGLDFLQNQSGGLIINALARNVVGSIPALRQNMDGLASLFNQESSHTKLSLVIFENDSNDGTRQAFQSWSEQESSRKDGPRYTVDLMSCGPKNPNCELGIMDRYDKNPFTTPTASGVGKLGEFRQILLEYILGKSEYDSYSHMVILDADLGTSISPLGLLHTLGLESNIAGDYVVASSSGQVWPGTLGTITPPYDFSAFRAKESTGNQKVRQLHQSFCELMPAGDRWRNLCDASSPMQLFMIQSANDATNHHDKPYEVVSAFNGMTLYPMALIRDRGNKARYDSGDDGQRCEHVGFHLSLQETMYVNPKWRMNLKPNKPGGPVGLQAVKTLVYAIFGRPGVVSTLVISKIFFFFIVVSSCWRIGTTMKSLWHSFPLLKNLFMSLSHQICRAGNVRCLFIDVKQGFSMFQVQVKDVYEKV</sequence>
<evidence type="ECO:0000256" key="1">
    <source>
        <dbReference type="SAM" id="MobiDB-lite"/>
    </source>
</evidence>
<feature type="transmembrane region" description="Helical" evidence="2">
    <location>
        <begin position="636"/>
        <end position="657"/>
    </location>
</feature>
<feature type="transmembrane region" description="Helical" evidence="2">
    <location>
        <begin position="88"/>
        <end position="109"/>
    </location>
</feature>
<dbReference type="Proteomes" id="UP001530293">
    <property type="component" value="Unassembled WGS sequence"/>
</dbReference>
<gene>
    <name evidence="3" type="ORF">ACHAWU_008858</name>
</gene>
<dbReference type="AlphaFoldDB" id="A0ABD3N003"/>
<keyword evidence="4" id="KW-1185">Reference proteome</keyword>
<keyword evidence="2" id="KW-0472">Membrane</keyword>
<organism evidence="3 4">
    <name type="scientific">Discostella pseudostelligera</name>
    <dbReference type="NCBI Taxonomy" id="259834"/>
    <lineage>
        <taxon>Eukaryota</taxon>
        <taxon>Sar</taxon>
        <taxon>Stramenopiles</taxon>
        <taxon>Ochrophyta</taxon>
        <taxon>Bacillariophyta</taxon>
        <taxon>Coscinodiscophyceae</taxon>
        <taxon>Thalassiosirophycidae</taxon>
        <taxon>Stephanodiscales</taxon>
        <taxon>Stephanodiscaceae</taxon>
        <taxon>Discostella</taxon>
    </lineage>
</organism>
<accession>A0ABD3N003</accession>
<evidence type="ECO:0000313" key="4">
    <source>
        <dbReference type="Proteomes" id="UP001530293"/>
    </source>
</evidence>
<dbReference type="EMBL" id="JALLBG020000055">
    <property type="protein sequence ID" value="KAL3769449.1"/>
    <property type="molecule type" value="Genomic_DNA"/>
</dbReference>
<keyword evidence="2" id="KW-0812">Transmembrane</keyword>
<feature type="transmembrane region" description="Helical" evidence="2">
    <location>
        <begin position="199"/>
        <end position="218"/>
    </location>
</feature>
<feature type="transmembrane region" description="Helical" evidence="2">
    <location>
        <begin position="129"/>
        <end position="152"/>
    </location>
</feature>
<keyword evidence="2" id="KW-1133">Transmembrane helix</keyword>
<feature type="region of interest" description="Disordered" evidence="1">
    <location>
        <begin position="1"/>
        <end position="23"/>
    </location>
</feature>
<protein>
    <submittedName>
        <fullName evidence="3">Uncharacterized protein</fullName>
    </submittedName>
</protein>
<comment type="caution">
    <text evidence="3">The sequence shown here is derived from an EMBL/GenBank/DDBJ whole genome shotgun (WGS) entry which is preliminary data.</text>
</comment>